<evidence type="ECO:0000313" key="6">
    <source>
        <dbReference type="EMBL" id="MBC9248216.1"/>
    </source>
</evidence>
<dbReference type="EMBL" id="JACOQL010000005">
    <property type="protein sequence ID" value="MBC9248216.1"/>
    <property type="molecule type" value="Genomic_DNA"/>
</dbReference>
<comment type="similarity">
    <text evidence="5">Belongs to the YciB family.</text>
</comment>
<keyword evidence="1 5" id="KW-1003">Cell membrane</keyword>
<evidence type="ECO:0000256" key="1">
    <source>
        <dbReference type="ARBA" id="ARBA00022475"/>
    </source>
</evidence>
<evidence type="ECO:0000256" key="4">
    <source>
        <dbReference type="ARBA" id="ARBA00023136"/>
    </source>
</evidence>
<dbReference type="HAMAP" id="MF_00189">
    <property type="entry name" value="YciB"/>
    <property type="match status" value="1"/>
</dbReference>
<organism evidence="6 7">
    <name type="scientific">Paracoccus amoyensis</name>
    <dbReference type="NCBI Taxonomy" id="2760093"/>
    <lineage>
        <taxon>Bacteria</taxon>
        <taxon>Pseudomonadati</taxon>
        <taxon>Pseudomonadota</taxon>
        <taxon>Alphaproteobacteria</taxon>
        <taxon>Rhodobacterales</taxon>
        <taxon>Paracoccaceae</taxon>
        <taxon>Paracoccus</taxon>
    </lineage>
</organism>
<dbReference type="Pfam" id="PF04279">
    <property type="entry name" value="IspA"/>
    <property type="match status" value="1"/>
</dbReference>
<keyword evidence="2 5" id="KW-0812">Transmembrane</keyword>
<feature type="transmembrane region" description="Helical" evidence="5">
    <location>
        <begin position="71"/>
        <end position="88"/>
    </location>
</feature>
<protein>
    <recommendedName>
        <fullName evidence="5">Inner membrane-spanning protein YciB</fullName>
    </recommendedName>
</protein>
<evidence type="ECO:0000256" key="2">
    <source>
        <dbReference type="ARBA" id="ARBA00022692"/>
    </source>
</evidence>
<dbReference type="AlphaFoldDB" id="A0A926JCI3"/>
<evidence type="ECO:0000313" key="7">
    <source>
        <dbReference type="Proteomes" id="UP000608594"/>
    </source>
</evidence>
<dbReference type="PANTHER" id="PTHR36917:SF1">
    <property type="entry name" value="INNER MEMBRANE-SPANNING PROTEIN YCIB"/>
    <property type="match status" value="1"/>
</dbReference>
<keyword evidence="3 5" id="KW-1133">Transmembrane helix</keyword>
<accession>A0A926JCI3</accession>
<proteinExistence type="inferred from homology"/>
<evidence type="ECO:0000256" key="5">
    <source>
        <dbReference type="HAMAP-Rule" id="MF_00189"/>
    </source>
</evidence>
<dbReference type="PANTHER" id="PTHR36917">
    <property type="entry name" value="INTRACELLULAR SEPTATION PROTEIN A-RELATED"/>
    <property type="match status" value="1"/>
</dbReference>
<feature type="transmembrane region" description="Helical" evidence="5">
    <location>
        <begin position="140"/>
        <end position="160"/>
    </location>
</feature>
<keyword evidence="7" id="KW-1185">Reference proteome</keyword>
<feature type="transmembrane region" description="Helical" evidence="5">
    <location>
        <begin position="166"/>
        <end position="185"/>
    </location>
</feature>
<sequence length="205" mass="23249">MKATKPWVKPVLEYGPLLLFFAIFMLKRGDTVNLWGQEYTALVFATLIFIPVLALATLLQWRLTGKLAPMQVATLVLVVVFGGLSVWLNDPRFFKIKPTIIYLLFAGILGYSYLAGKDWLQAVLSEALPMDVAGWRKLTLRMALLFLALAVANEVVWRTMSETSWVYFKTFGLPLILFVFLMANARLYRDHALDKPTDAPDESTR</sequence>
<comment type="subcellular location">
    <subcellularLocation>
        <location evidence="5">Cell inner membrane</location>
        <topology evidence="5">Multi-pass membrane protein</topology>
    </subcellularLocation>
</comment>
<comment type="caution">
    <text evidence="6">The sequence shown here is derived from an EMBL/GenBank/DDBJ whole genome shotgun (WGS) entry which is preliminary data.</text>
</comment>
<evidence type="ECO:0000256" key="3">
    <source>
        <dbReference type="ARBA" id="ARBA00022989"/>
    </source>
</evidence>
<dbReference type="Proteomes" id="UP000608594">
    <property type="component" value="Unassembled WGS sequence"/>
</dbReference>
<keyword evidence="5" id="KW-0997">Cell inner membrane</keyword>
<feature type="transmembrane region" description="Helical" evidence="5">
    <location>
        <begin position="100"/>
        <end position="120"/>
    </location>
</feature>
<dbReference type="GO" id="GO:0005886">
    <property type="term" value="C:plasma membrane"/>
    <property type="evidence" value="ECO:0007669"/>
    <property type="project" value="UniProtKB-SubCell"/>
</dbReference>
<feature type="transmembrane region" description="Helical" evidence="5">
    <location>
        <begin position="7"/>
        <end position="27"/>
    </location>
</feature>
<comment type="function">
    <text evidence="5">Plays a role in cell envelope biogenesis, maintenance of cell envelope integrity and membrane homeostasis.</text>
</comment>
<dbReference type="RefSeq" id="WP_187794718.1">
    <property type="nucleotide sequence ID" value="NZ_JACOQL010000005.1"/>
</dbReference>
<keyword evidence="4 5" id="KW-0472">Membrane</keyword>
<dbReference type="InterPro" id="IPR006008">
    <property type="entry name" value="YciB"/>
</dbReference>
<gene>
    <name evidence="5" type="primary">yciB</name>
    <name evidence="6" type="ORF">H4P12_16195</name>
</gene>
<feature type="transmembrane region" description="Helical" evidence="5">
    <location>
        <begin position="39"/>
        <end position="59"/>
    </location>
</feature>
<name>A0A926JCI3_9RHOB</name>
<reference evidence="6" key="1">
    <citation type="submission" date="2020-08" db="EMBL/GenBank/DDBJ databases">
        <title>Paracoccus amoyensis sp. nov., isolated from the surface seawater at coast of Xiamen, Fujian.</title>
        <authorList>
            <person name="Lyu L."/>
        </authorList>
    </citation>
    <scope>NUCLEOTIDE SEQUENCE</scope>
    <source>
        <strain evidence="6">11-3</strain>
    </source>
</reference>